<dbReference type="PANTHER" id="PTHR46091">
    <property type="entry name" value="BLR7054 PROTEIN"/>
    <property type="match status" value="1"/>
</dbReference>
<keyword evidence="3" id="KW-0274">FAD</keyword>
<evidence type="ECO:0000256" key="6">
    <source>
        <dbReference type="SAM" id="Phobius"/>
    </source>
</evidence>
<keyword evidence="1" id="KW-0285">Flavoprotein</keyword>
<reference evidence="8" key="1">
    <citation type="journal article" date="2019" name="Int. J. Syst. Evol. Microbiol.">
        <title>The Global Catalogue of Microorganisms (GCM) 10K type strain sequencing project: providing services to taxonomists for standard genome sequencing and annotation.</title>
        <authorList>
            <consortium name="The Broad Institute Genomics Platform"/>
            <consortium name="The Broad Institute Genome Sequencing Center for Infectious Disease"/>
            <person name="Wu L."/>
            <person name="Ma J."/>
        </authorList>
    </citation>
    <scope>NUCLEOTIDE SEQUENCE [LARGE SCALE GENOMIC DNA]</scope>
    <source>
        <strain evidence="8">JCM 17978</strain>
    </source>
</reference>
<dbReference type="InterPro" id="IPR052206">
    <property type="entry name" value="Retinol_saturase"/>
</dbReference>
<dbReference type="Gene3D" id="3.50.50.60">
    <property type="entry name" value="FAD/NAD(P)-binding domain"/>
    <property type="match status" value="2"/>
</dbReference>
<accession>A0ABW0C579</accession>
<dbReference type="SUPFAM" id="SSF51905">
    <property type="entry name" value="FAD/NAD(P)-binding domain"/>
    <property type="match status" value="1"/>
</dbReference>
<keyword evidence="2" id="KW-0732">Signal</keyword>
<protein>
    <submittedName>
        <fullName evidence="7">Phytoene desaturase family protein</fullName>
    </submittedName>
</protein>
<dbReference type="EMBL" id="JBHSLA010000001">
    <property type="protein sequence ID" value="MFC5194373.1"/>
    <property type="molecule type" value="Genomic_DNA"/>
</dbReference>
<dbReference type="Proteomes" id="UP001596162">
    <property type="component" value="Unassembled WGS sequence"/>
</dbReference>
<keyword evidence="8" id="KW-1185">Reference proteome</keyword>
<organism evidence="7 8">
    <name type="scientific">Bizionia hallyeonensis</name>
    <dbReference type="NCBI Taxonomy" id="1123757"/>
    <lineage>
        <taxon>Bacteria</taxon>
        <taxon>Pseudomonadati</taxon>
        <taxon>Bacteroidota</taxon>
        <taxon>Flavobacteriia</taxon>
        <taxon>Flavobacteriales</taxon>
        <taxon>Flavobacteriaceae</taxon>
        <taxon>Bizionia</taxon>
    </lineage>
</organism>
<keyword evidence="5" id="KW-0520">NAD</keyword>
<dbReference type="PANTHER" id="PTHR46091:SF3">
    <property type="entry name" value="AMINE OXIDASE DOMAIN-CONTAINING PROTEIN"/>
    <property type="match status" value="1"/>
</dbReference>
<comment type="caution">
    <text evidence="7">The sequence shown here is derived from an EMBL/GenBank/DDBJ whole genome shotgun (WGS) entry which is preliminary data.</text>
</comment>
<keyword evidence="6" id="KW-0812">Transmembrane</keyword>
<keyword evidence="4" id="KW-0521">NADP</keyword>
<evidence type="ECO:0000256" key="5">
    <source>
        <dbReference type="ARBA" id="ARBA00023027"/>
    </source>
</evidence>
<dbReference type="Pfam" id="PF13450">
    <property type="entry name" value="NAD_binding_8"/>
    <property type="match status" value="1"/>
</dbReference>
<evidence type="ECO:0000256" key="4">
    <source>
        <dbReference type="ARBA" id="ARBA00022857"/>
    </source>
</evidence>
<evidence type="ECO:0000256" key="2">
    <source>
        <dbReference type="ARBA" id="ARBA00022729"/>
    </source>
</evidence>
<evidence type="ECO:0000313" key="7">
    <source>
        <dbReference type="EMBL" id="MFC5194373.1"/>
    </source>
</evidence>
<evidence type="ECO:0000256" key="1">
    <source>
        <dbReference type="ARBA" id="ARBA00022630"/>
    </source>
</evidence>
<keyword evidence="6" id="KW-0472">Membrane</keyword>
<dbReference type="RefSeq" id="WP_376858474.1">
    <property type="nucleotide sequence ID" value="NZ_JBHSLA010000001.1"/>
</dbReference>
<evidence type="ECO:0000313" key="8">
    <source>
        <dbReference type="Proteomes" id="UP001596162"/>
    </source>
</evidence>
<name>A0ABW0C579_9FLAO</name>
<gene>
    <name evidence="7" type="ORF">ACFPH8_03430</name>
</gene>
<dbReference type="InterPro" id="IPR036188">
    <property type="entry name" value="FAD/NAD-bd_sf"/>
</dbReference>
<proteinExistence type="predicted"/>
<feature type="transmembrane region" description="Helical" evidence="6">
    <location>
        <begin position="7"/>
        <end position="26"/>
    </location>
</feature>
<sequence>MKPKSHYDIVIIGSGLGGLVSAIIMAKEGYSVCVLEKNQQFGGNLQTFSRNKSIFDTGVHYIGSLGKGENLYQYFNYLGIMDGLSLKKMDEDGFDIISFDDDENAYPYAQGFNNFKAQLKTYFPDESEAINTYCEQIQETCNAFPLYRLKPGRPYADGVFKLQIKSYLESITNNKRLQAVLAGSNFLYAGDGYKTPFYVHSLSVNSYIQSAYRCINGGSQITKLLIRQLKKYGGEVYKHHEVENLICADGLIKAAVCTNGNKIEGNTFISNIEPKITLNLVGKEHFRKSYTNRIEGIESTISAFSLYIVLKPDCFKYINKNYYHFKTQDAVWNAQHYTQETWPESYMLSMGIKKDNNIYGDNITIMTYMRYEEVEPWADTFNTVAHKNERGQTYEAFKKEKAEIIIDELEKKFPNIRNCIAEYYTSSPLSYRDYIATNRGSMYGYTKDVNKSMQSFISPKTKIDNLLFTGQSLNMHGILGVTISGVVTCSELLGQDYLLDKIIAANQTEN</sequence>
<keyword evidence="6" id="KW-1133">Transmembrane helix</keyword>
<evidence type="ECO:0000256" key="3">
    <source>
        <dbReference type="ARBA" id="ARBA00022827"/>
    </source>
</evidence>